<dbReference type="FunFam" id="3.90.550.10:FF:000044">
    <property type="entry name" value="Galactosylgalactosylxylosylprotein 3-beta-glucuronosyltransferase"/>
    <property type="match status" value="1"/>
</dbReference>
<comment type="similarity">
    <text evidence="4 21">Belongs to the glycosyltransferase 43 family.</text>
</comment>
<feature type="binding site" evidence="17">
    <location>
        <position position="169"/>
    </location>
    <ligand>
        <name>UDP-alpha-D-glucuronate</name>
        <dbReference type="ChEBI" id="CHEBI:58052"/>
    </ligand>
</feature>
<name>A0AAN9TQN2_9HEMI</name>
<feature type="glycosylation site" description="N-linked (GlcNAc...) asparagine" evidence="20">
    <location>
        <position position="301"/>
    </location>
</feature>
<feature type="binding site" evidence="17">
    <location>
        <begin position="193"/>
        <end position="195"/>
    </location>
    <ligand>
        <name>UDP-alpha-D-glucuronate</name>
        <dbReference type="ChEBI" id="CHEBI:58052"/>
    </ligand>
</feature>
<dbReference type="PANTHER" id="PTHR10896">
    <property type="entry name" value="GALACTOSYLGALACTOSYLXYLOSYLPROTEIN 3-BETA-GLUCURONOSYLTRANSFERASE BETA-1,3-GLUCURONYLTRANSFERASE"/>
    <property type="match status" value="1"/>
</dbReference>
<evidence type="ECO:0000256" key="17">
    <source>
        <dbReference type="PIRSR" id="PIRSR605027-2"/>
    </source>
</evidence>
<dbReference type="InterPro" id="IPR029044">
    <property type="entry name" value="Nucleotide-diphossugar_trans"/>
</dbReference>
<comment type="cofactor">
    <cofactor evidence="1 18 21">
        <name>Mn(2+)</name>
        <dbReference type="ChEBI" id="CHEBI:29035"/>
    </cofactor>
</comment>
<evidence type="ECO:0000256" key="11">
    <source>
        <dbReference type="ARBA" id="ARBA00023034"/>
    </source>
</evidence>
<evidence type="ECO:0000313" key="22">
    <source>
        <dbReference type="EMBL" id="KAK7601111.1"/>
    </source>
</evidence>
<keyword evidence="7" id="KW-0812">Transmembrane</keyword>
<dbReference type="GO" id="GO:0050650">
    <property type="term" value="P:chondroitin sulfate proteoglycan biosynthetic process"/>
    <property type="evidence" value="ECO:0007669"/>
    <property type="project" value="TreeGrafter"/>
</dbReference>
<keyword evidence="13 20" id="KW-0325">Glycoprotein</keyword>
<evidence type="ECO:0000256" key="13">
    <source>
        <dbReference type="ARBA" id="ARBA00023180"/>
    </source>
</evidence>
<evidence type="ECO:0000256" key="18">
    <source>
        <dbReference type="PIRSR" id="PIRSR605027-3"/>
    </source>
</evidence>
<evidence type="ECO:0000256" key="19">
    <source>
        <dbReference type="PIRSR" id="PIRSR605027-4"/>
    </source>
</evidence>
<evidence type="ECO:0000256" key="5">
    <source>
        <dbReference type="ARBA" id="ARBA00012641"/>
    </source>
</evidence>
<proteinExistence type="inferred from homology"/>
<feature type="site" description="Interaction with galactose moiety of substrate glycoprotein" evidence="19">
    <location>
        <position position="226"/>
    </location>
</feature>
<keyword evidence="14 18" id="KW-0464">Manganese</keyword>
<dbReference type="AlphaFoldDB" id="A0AAN9TQN2"/>
<feature type="binding site" evidence="17">
    <location>
        <begin position="90"/>
        <end position="92"/>
    </location>
    <ligand>
        <name>UDP-alpha-D-glucuronate</name>
        <dbReference type="ChEBI" id="CHEBI:58052"/>
    </ligand>
</feature>
<evidence type="ECO:0000256" key="16">
    <source>
        <dbReference type="PIRSR" id="PIRSR605027-1"/>
    </source>
</evidence>
<dbReference type="EC" id="2.4.1.135" evidence="5 21"/>
<evidence type="ECO:0000256" key="8">
    <source>
        <dbReference type="ARBA" id="ARBA00022723"/>
    </source>
</evidence>
<keyword evidence="12" id="KW-0472">Membrane</keyword>
<gene>
    <name evidence="22" type="ORF">V9T40_008552</name>
</gene>
<evidence type="ECO:0000256" key="14">
    <source>
        <dbReference type="ARBA" id="ARBA00023211"/>
    </source>
</evidence>
<feature type="binding site" evidence="17">
    <location>
        <position position="164"/>
    </location>
    <ligand>
        <name>UDP-alpha-D-glucuronate</name>
        <dbReference type="ChEBI" id="CHEBI:58052"/>
    </ligand>
</feature>
<dbReference type="SUPFAM" id="SSF53448">
    <property type="entry name" value="Nucleotide-diphospho-sugar transferases"/>
    <property type="match status" value="1"/>
</dbReference>
<dbReference type="EMBL" id="JBBCAQ010000010">
    <property type="protein sequence ID" value="KAK7601111.1"/>
    <property type="molecule type" value="Genomic_DNA"/>
</dbReference>
<keyword evidence="8 18" id="KW-0479">Metal-binding</keyword>
<comment type="catalytic activity">
    <reaction evidence="15 21">
        <text>3-O-(beta-D-galactosyl-(1-&gt;3)-beta-D-galactosyl-(1-&gt;4)-beta-D-xylosyl)-L-seryl-[protein] + UDP-alpha-D-glucuronate = 3-O-(beta-D-GlcA-(1-&gt;3)-beta-D-Gal-(1-&gt;3)-beta-D-Gal-(1-&gt;4)-beta-D-Xyl)-L-seryl-[protein] + UDP + H(+)</text>
        <dbReference type="Rhea" id="RHEA:24168"/>
        <dbReference type="Rhea" id="RHEA-COMP:12571"/>
        <dbReference type="Rhea" id="RHEA-COMP:12573"/>
        <dbReference type="ChEBI" id="CHEBI:15378"/>
        <dbReference type="ChEBI" id="CHEBI:58052"/>
        <dbReference type="ChEBI" id="CHEBI:58223"/>
        <dbReference type="ChEBI" id="CHEBI:132090"/>
        <dbReference type="ChEBI" id="CHEBI:132093"/>
        <dbReference type="EC" id="2.4.1.135"/>
    </reaction>
</comment>
<dbReference type="CDD" id="cd00218">
    <property type="entry name" value="GlcAT-I"/>
    <property type="match status" value="1"/>
</dbReference>
<keyword evidence="6 21" id="KW-0808">Transferase</keyword>
<evidence type="ECO:0000256" key="20">
    <source>
        <dbReference type="PIRSR" id="PIRSR605027-6"/>
    </source>
</evidence>
<dbReference type="PANTHER" id="PTHR10896:SF65">
    <property type="entry name" value="GALACTOSYLGALACTOSYLXYLOSYLPROTEIN 3-BETA-GLUCURONOSYLTRANSFERASE 3"/>
    <property type="match status" value="1"/>
</dbReference>
<evidence type="ECO:0000256" key="9">
    <source>
        <dbReference type="ARBA" id="ARBA00022968"/>
    </source>
</evidence>
<evidence type="ECO:0000256" key="1">
    <source>
        <dbReference type="ARBA" id="ARBA00001936"/>
    </source>
</evidence>
<protein>
    <recommendedName>
        <fullName evidence="5 21">Galactosylgalactosylxylosylprotein 3-beta-glucuronosyltransferase</fullName>
        <ecNumber evidence="5 21">2.4.1.135</ecNumber>
    </recommendedName>
</protein>
<comment type="pathway">
    <text evidence="3 21">Protein modification; protein glycosylation.</text>
</comment>
<reference evidence="22 23" key="1">
    <citation type="submission" date="2024-03" db="EMBL/GenBank/DDBJ databases">
        <title>Adaptation during the transition from Ophiocordyceps entomopathogen to insect associate is accompanied by gene loss and intensified selection.</title>
        <authorList>
            <person name="Ward C.M."/>
            <person name="Onetto C.A."/>
            <person name="Borneman A.R."/>
        </authorList>
    </citation>
    <scope>NUCLEOTIDE SEQUENCE [LARGE SCALE GENOMIC DNA]</scope>
    <source>
        <strain evidence="22">AWRI1</strain>
        <tissue evidence="22">Single Adult Female</tissue>
    </source>
</reference>
<keyword evidence="9 21" id="KW-0735">Signal-anchor</keyword>
<evidence type="ECO:0000256" key="3">
    <source>
        <dbReference type="ARBA" id="ARBA00004922"/>
    </source>
</evidence>
<evidence type="ECO:0000256" key="12">
    <source>
        <dbReference type="ARBA" id="ARBA00023136"/>
    </source>
</evidence>
<accession>A0AAN9TQN2</accession>
<evidence type="ECO:0000256" key="15">
    <source>
        <dbReference type="ARBA" id="ARBA00047979"/>
    </source>
</evidence>
<dbReference type="Pfam" id="PF03360">
    <property type="entry name" value="Glyco_transf_43"/>
    <property type="match status" value="1"/>
</dbReference>
<organism evidence="22 23">
    <name type="scientific">Parthenolecanium corni</name>
    <dbReference type="NCBI Taxonomy" id="536013"/>
    <lineage>
        <taxon>Eukaryota</taxon>
        <taxon>Metazoa</taxon>
        <taxon>Ecdysozoa</taxon>
        <taxon>Arthropoda</taxon>
        <taxon>Hexapoda</taxon>
        <taxon>Insecta</taxon>
        <taxon>Pterygota</taxon>
        <taxon>Neoptera</taxon>
        <taxon>Paraneoptera</taxon>
        <taxon>Hemiptera</taxon>
        <taxon>Sternorrhyncha</taxon>
        <taxon>Coccoidea</taxon>
        <taxon>Coccidae</taxon>
        <taxon>Parthenolecanium</taxon>
    </lineage>
</organism>
<comment type="caution">
    <text evidence="22">The sequence shown here is derived from an EMBL/GenBank/DDBJ whole genome shotgun (WGS) entry which is preliminary data.</text>
</comment>
<comment type="subcellular location">
    <subcellularLocation>
        <location evidence="2 21">Golgi apparatus membrane</location>
        <topology evidence="2 21">Single-pass type II membrane protein</topology>
    </subcellularLocation>
</comment>
<dbReference type="GO" id="GO:0000139">
    <property type="term" value="C:Golgi membrane"/>
    <property type="evidence" value="ECO:0007669"/>
    <property type="project" value="UniProtKB-SubCell"/>
</dbReference>
<dbReference type="GO" id="GO:0005975">
    <property type="term" value="P:carbohydrate metabolic process"/>
    <property type="evidence" value="ECO:0007669"/>
    <property type="project" value="TreeGrafter"/>
</dbReference>
<evidence type="ECO:0000256" key="6">
    <source>
        <dbReference type="ARBA" id="ARBA00022679"/>
    </source>
</evidence>
<dbReference type="Gene3D" id="3.90.550.10">
    <property type="entry name" value="Spore Coat Polysaccharide Biosynthesis Protein SpsA, Chain A"/>
    <property type="match status" value="1"/>
</dbReference>
<evidence type="ECO:0000256" key="10">
    <source>
        <dbReference type="ARBA" id="ARBA00022989"/>
    </source>
</evidence>
<keyword evidence="23" id="KW-1185">Reference proteome</keyword>
<keyword evidence="11 21" id="KW-0333">Golgi apparatus</keyword>
<dbReference type="Proteomes" id="UP001367676">
    <property type="component" value="Unassembled WGS sequence"/>
</dbReference>
<dbReference type="InterPro" id="IPR005027">
    <property type="entry name" value="Glyco_trans_43"/>
</dbReference>
<sequence>MVNHLGAPPFTDMTIRRKFISVCILNYVEYGSVVQTLIDIQSELKSQYHQTEDVTNQLKILLNNFRNNFEIIENITSCCLNWPIIYAITPTYKRPVQKAELTRLSYAFRLVPNFHWIIVEDSEKPTKLVTNLLRTSMLNYTHLIAPTPASWKRKLREPKWKKPRGVSQRNTALKWLRLNRNKPTDRGVVYFADDDNTYSLQLFTEMRSIRKVGVWPVGLVGGLMVERPIISASSGKVIGWNSHWRPERKFPIDMAGFAINLQFLISKPQAEFSFNVERGFQETTLLSQLVGLEELEPRADNCTKVYVWHTRTEEPNLNDEKALKKLGQRSDENIEV</sequence>
<dbReference type="GO" id="GO:0046872">
    <property type="term" value="F:metal ion binding"/>
    <property type="evidence" value="ECO:0007669"/>
    <property type="project" value="UniProtKB-KW"/>
</dbReference>
<evidence type="ECO:0000256" key="4">
    <source>
        <dbReference type="ARBA" id="ARBA00007706"/>
    </source>
</evidence>
<evidence type="ECO:0000256" key="2">
    <source>
        <dbReference type="ARBA" id="ARBA00004323"/>
    </source>
</evidence>
<feature type="binding site" evidence="17">
    <location>
        <position position="121"/>
    </location>
    <ligand>
        <name>UDP-alpha-D-glucuronate</name>
        <dbReference type="ChEBI" id="CHEBI:58052"/>
    </ligand>
</feature>
<feature type="binding site" evidence="17">
    <location>
        <begin position="309"/>
        <end position="311"/>
    </location>
    <ligand>
        <name>UDP-alpha-D-glucuronate</name>
        <dbReference type="ChEBI" id="CHEBI:58052"/>
    </ligand>
</feature>
<evidence type="ECO:0000256" key="21">
    <source>
        <dbReference type="RuleBase" id="RU363127"/>
    </source>
</evidence>
<feature type="active site" description="Proton donor/acceptor" evidence="16">
    <location>
        <position position="282"/>
    </location>
</feature>
<dbReference type="GO" id="GO:0015018">
    <property type="term" value="F:galactosylgalactosylxylosylprotein 3-beta-glucuronosyltransferase activity"/>
    <property type="evidence" value="ECO:0007669"/>
    <property type="project" value="UniProtKB-UniRule"/>
</dbReference>
<feature type="binding site" evidence="18">
    <location>
        <position position="195"/>
    </location>
    <ligand>
        <name>Mn(2+)</name>
        <dbReference type="ChEBI" id="CHEBI:29035"/>
    </ligand>
</feature>
<keyword evidence="10" id="KW-1133">Transmembrane helix</keyword>
<evidence type="ECO:0000313" key="23">
    <source>
        <dbReference type="Proteomes" id="UP001367676"/>
    </source>
</evidence>
<evidence type="ECO:0000256" key="7">
    <source>
        <dbReference type="ARBA" id="ARBA00022692"/>
    </source>
</evidence>